<dbReference type="STRING" id="157072.A0A024TX07"/>
<dbReference type="OrthoDB" id="498543at2759"/>
<protein>
    <submittedName>
        <fullName evidence="1">Uncharacterized protein</fullName>
    </submittedName>
</protein>
<proteinExistence type="predicted"/>
<dbReference type="eggNOG" id="ENOG502S3JB">
    <property type="taxonomic scope" value="Eukaryota"/>
</dbReference>
<reference evidence="1" key="1">
    <citation type="submission" date="2013-12" db="EMBL/GenBank/DDBJ databases">
        <title>The Genome Sequence of Aphanomyces invadans NJM9701.</title>
        <authorList>
            <consortium name="The Broad Institute Genomics Platform"/>
            <person name="Russ C."/>
            <person name="Tyler B."/>
            <person name="van West P."/>
            <person name="Dieguez-Uribeondo J."/>
            <person name="Young S.K."/>
            <person name="Zeng Q."/>
            <person name="Gargeya S."/>
            <person name="Fitzgerald M."/>
            <person name="Abouelleil A."/>
            <person name="Alvarado L."/>
            <person name="Chapman S.B."/>
            <person name="Gainer-Dewar J."/>
            <person name="Goldberg J."/>
            <person name="Griggs A."/>
            <person name="Gujja S."/>
            <person name="Hansen M."/>
            <person name="Howarth C."/>
            <person name="Imamovic A."/>
            <person name="Ireland A."/>
            <person name="Larimer J."/>
            <person name="McCowan C."/>
            <person name="Murphy C."/>
            <person name="Pearson M."/>
            <person name="Poon T.W."/>
            <person name="Priest M."/>
            <person name="Roberts A."/>
            <person name="Saif S."/>
            <person name="Shea T."/>
            <person name="Sykes S."/>
            <person name="Wortman J."/>
            <person name="Nusbaum C."/>
            <person name="Birren B."/>
        </authorList>
    </citation>
    <scope>NUCLEOTIDE SEQUENCE [LARGE SCALE GENOMIC DNA]</scope>
    <source>
        <strain evidence="1">NJM9701</strain>
    </source>
</reference>
<name>A0A024TX07_9STRA</name>
<sequence>MWMKNPVLRVVVLGCHDSGSPLRLLRGHRSVLELIFARLLVAWEAHVDTTTHGFLRLGRRAGTYGHGRLPRKVTFPPRWGRGGKETPLRIIMMPFVMGDATSLPPSCRRYQTIIETCLRASTSDERGKVGYITIHEGNVEAGTSQLRTGLCIETGGGSGTLAESDERSLGWSTHHRLYGGIFVASSVANSFAVCDAVLQDTTEFARACGDAEHLRPALAKRGVIPQHVDRSELIWMTDRTPHESLPLAATAFHQFFSLTTSGVLCWDADRWTPNPLGIQSACKRVHSSAATSSQRPMKRSRTGTS</sequence>
<evidence type="ECO:0000313" key="1">
    <source>
        <dbReference type="EMBL" id="ETV98553.1"/>
    </source>
</evidence>
<dbReference type="VEuPathDB" id="FungiDB:H310_08677"/>
<dbReference type="EMBL" id="KI913969">
    <property type="protein sequence ID" value="ETV98553.1"/>
    <property type="molecule type" value="Genomic_DNA"/>
</dbReference>
<organism evidence="1">
    <name type="scientific">Aphanomyces invadans</name>
    <dbReference type="NCBI Taxonomy" id="157072"/>
    <lineage>
        <taxon>Eukaryota</taxon>
        <taxon>Sar</taxon>
        <taxon>Stramenopiles</taxon>
        <taxon>Oomycota</taxon>
        <taxon>Saprolegniomycetes</taxon>
        <taxon>Saprolegniales</taxon>
        <taxon>Verrucalvaceae</taxon>
        <taxon>Aphanomyces</taxon>
    </lineage>
</organism>
<accession>A0A024TX07</accession>
<gene>
    <name evidence="1" type="ORF">H310_08677</name>
</gene>
<dbReference type="GeneID" id="20085727"/>
<dbReference type="RefSeq" id="XP_008872750.1">
    <property type="nucleotide sequence ID" value="XM_008874528.1"/>
</dbReference>
<dbReference type="AlphaFoldDB" id="A0A024TX07"/>